<reference evidence="1 2" key="1">
    <citation type="journal article" date="2024" name="BMC Genomics">
        <title>De novo assembly and annotation of Popillia japonica's genome with initial clues to its potential as an invasive pest.</title>
        <authorList>
            <person name="Cucini C."/>
            <person name="Boschi S."/>
            <person name="Funari R."/>
            <person name="Cardaioli E."/>
            <person name="Iannotti N."/>
            <person name="Marturano G."/>
            <person name="Paoli F."/>
            <person name="Bruttini M."/>
            <person name="Carapelli A."/>
            <person name="Frati F."/>
            <person name="Nardi F."/>
        </authorList>
    </citation>
    <scope>NUCLEOTIDE SEQUENCE [LARGE SCALE GENOMIC DNA]</scope>
    <source>
        <strain evidence="1">DMR45628</strain>
    </source>
</reference>
<evidence type="ECO:0000313" key="1">
    <source>
        <dbReference type="EMBL" id="KAK9696224.1"/>
    </source>
</evidence>
<gene>
    <name evidence="1" type="ORF">QE152_g32050</name>
</gene>
<accession>A0AAW1J0K8</accession>
<name>A0AAW1J0K8_POPJA</name>
<dbReference type="Proteomes" id="UP001458880">
    <property type="component" value="Unassembled WGS sequence"/>
</dbReference>
<organism evidence="1 2">
    <name type="scientific">Popillia japonica</name>
    <name type="common">Japanese beetle</name>
    <dbReference type="NCBI Taxonomy" id="7064"/>
    <lineage>
        <taxon>Eukaryota</taxon>
        <taxon>Metazoa</taxon>
        <taxon>Ecdysozoa</taxon>
        <taxon>Arthropoda</taxon>
        <taxon>Hexapoda</taxon>
        <taxon>Insecta</taxon>
        <taxon>Pterygota</taxon>
        <taxon>Neoptera</taxon>
        <taxon>Endopterygota</taxon>
        <taxon>Coleoptera</taxon>
        <taxon>Polyphaga</taxon>
        <taxon>Scarabaeiformia</taxon>
        <taxon>Scarabaeidae</taxon>
        <taxon>Rutelinae</taxon>
        <taxon>Popillia</taxon>
    </lineage>
</organism>
<sequence>MYVFNLESAWEKLATKTLICSWEKLWLTLLQAYKNKRESDFDKQLNKDKQSELNNLREAIAENPVDGLDHLTKANVNSWLVEGKKEQHQMMTEDEIISGVLDHLKEERLVRQK</sequence>
<dbReference type="AlphaFoldDB" id="A0AAW1J0K8"/>
<comment type="caution">
    <text evidence="1">The sequence shown here is derived from an EMBL/GenBank/DDBJ whole genome shotgun (WGS) entry which is preliminary data.</text>
</comment>
<keyword evidence="2" id="KW-1185">Reference proteome</keyword>
<dbReference type="EMBL" id="JASPKY010000458">
    <property type="protein sequence ID" value="KAK9696224.1"/>
    <property type="molecule type" value="Genomic_DNA"/>
</dbReference>
<protein>
    <submittedName>
        <fullName evidence="1">Uncharacterized protein</fullName>
    </submittedName>
</protein>
<proteinExistence type="predicted"/>
<evidence type="ECO:0000313" key="2">
    <source>
        <dbReference type="Proteomes" id="UP001458880"/>
    </source>
</evidence>